<protein>
    <submittedName>
        <fullName evidence="2">Uncharacterized protein</fullName>
    </submittedName>
</protein>
<evidence type="ECO:0000313" key="3">
    <source>
        <dbReference type="Proteomes" id="UP000230750"/>
    </source>
</evidence>
<keyword evidence="3" id="KW-1185">Reference proteome</keyword>
<dbReference type="OrthoDB" id="2525164at2759"/>
<feature type="repeat" description="Filamin" evidence="1">
    <location>
        <begin position="56"/>
        <end position="161"/>
    </location>
</feature>
<dbReference type="Proteomes" id="UP000230750">
    <property type="component" value="Unassembled WGS sequence"/>
</dbReference>
<evidence type="ECO:0000256" key="1">
    <source>
        <dbReference type="PROSITE-ProRule" id="PRU00087"/>
    </source>
</evidence>
<dbReference type="Gene3D" id="2.60.40.10">
    <property type="entry name" value="Immunoglobulins"/>
    <property type="match status" value="1"/>
</dbReference>
<sequence>MKPFKPLPVYQRKTVSNITDLSINKAFYEKPFTRNLSKCISTPNTGPIRRNIDIVARTKTESKCEVFGEGLLHASVGIEAKITIKVDLSLNKTIHTKHFFSILAVGEQHIFAISPSSVRRDHFEVHFSYTPTIPGNYQLYVEEISRSSQKQLPGSPFTLIINGSAIDVNERVKEANRLPSCQTIQQHDPSWLDGDWVTRDLAGDERGTLRSGWVLQPRRCSFDIFTTDDLERASLSSVSSTIVVLGRSTERGIFLSLIDLALRTKEKTNLKDSVLWRCWGMEEVRIGNLRLIYQDFRIEGASMKHMNDSTHINITCHNDTKVSDNNDFFGDAIGFFQETLFTEKIQPDVVIMVVLNDLQLEILEKTIPPLWNGTFYALNGFKAHEGSLYTPNGKETDTESANGFTLDKRIRNLNGFKLATPWRHTTEEAPFIMKSMHWHKPCNDMNGKIRVCSNPTEMIAQILLGIAIAPDGKDAWLVSLKNCESTTRNVSRKIRFCHDCPKSLFPWHIKRVPNLKCTTLKGSLPNVAKKDQQAWKGSLCPKHCMASNPVGKYDTQSGSVDVRICTILKIDDTL</sequence>
<name>A0A2G8JL14_STIJA</name>
<proteinExistence type="predicted"/>
<dbReference type="EMBL" id="MRZV01001674">
    <property type="protein sequence ID" value="PIK36444.1"/>
    <property type="molecule type" value="Genomic_DNA"/>
</dbReference>
<comment type="caution">
    <text evidence="2">The sequence shown here is derived from an EMBL/GenBank/DDBJ whole genome shotgun (WGS) entry which is preliminary data.</text>
</comment>
<accession>A0A2G8JL14</accession>
<gene>
    <name evidence="2" type="ORF">BSL78_26722</name>
</gene>
<dbReference type="PROSITE" id="PS50194">
    <property type="entry name" value="FILAMIN_REPEAT"/>
    <property type="match status" value="1"/>
</dbReference>
<organism evidence="2 3">
    <name type="scientific">Stichopus japonicus</name>
    <name type="common">Sea cucumber</name>
    <dbReference type="NCBI Taxonomy" id="307972"/>
    <lineage>
        <taxon>Eukaryota</taxon>
        <taxon>Metazoa</taxon>
        <taxon>Echinodermata</taxon>
        <taxon>Eleutherozoa</taxon>
        <taxon>Echinozoa</taxon>
        <taxon>Holothuroidea</taxon>
        <taxon>Aspidochirotacea</taxon>
        <taxon>Aspidochirotida</taxon>
        <taxon>Stichopodidae</taxon>
        <taxon>Apostichopus</taxon>
    </lineage>
</organism>
<dbReference type="AlphaFoldDB" id="A0A2G8JL14"/>
<dbReference type="InterPro" id="IPR013783">
    <property type="entry name" value="Ig-like_fold"/>
</dbReference>
<reference evidence="2 3" key="1">
    <citation type="journal article" date="2017" name="PLoS Biol.">
        <title>The sea cucumber genome provides insights into morphological evolution and visceral regeneration.</title>
        <authorList>
            <person name="Zhang X."/>
            <person name="Sun L."/>
            <person name="Yuan J."/>
            <person name="Sun Y."/>
            <person name="Gao Y."/>
            <person name="Zhang L."/>
            <person name="Li S."/>
            <person name="Dai H."/>
            <person name="Hamel J.F."/>
            <person name="Liu C."/>
            <person name="Yu Y."/>
            <person name="Liu S."/>
            <person name="Lin W."/>
            <person name="Guo K."/>
            <person name="Jin S."/>
            <person name="Xu P."/>
            <person name="Storey K.B."/>
            <person name="Huan P."/>
            <person name="Zhang T."/>
            <person name="Zhou Y."/>
            <person name="Zhang J."/>
            <person name="Lin C."/>
            <person name="Li X."/>
            <person name="Xing L."/>
            <person name="Huo D."/>
            <person name="Sun M."/>
            <person name="Wang L."/>
            <person name="Mercier A."/>
            <person name="Li F."/>
            <person name="Yang H."/>
            <person name="Xiang J."/>
        </authorList>
    </citation>
    <scope>NUCLEOTIDE SEQUENCE [LARGE SCALE GENOMIC DNA]</scope>
    <source>
        <strain evidence="2">Shaxun</strain>
        <tissue evidence="2">Muscle</tissue>
    </source>
</reference>
<evidence type="ECO:0000313" key="2">
    <source>
        <dbReference type="EMBL" id="PIK36444.1"/>
    </source>
</evidence>
<dbReference type="InterPro" id="IPR017868">
    <property type="entry name" value="Filamin/ABP280_repeat-like"/>
</dbReference>